<dbReference type="AlphaFoldDB" id="A0A4Y9YRK8"/>
<name>A0A4Y9YRK8_9AGAM</name>
<accession>A0A4Y9YRK8</accession>
<keyword evidence="3" id="KW-1185">Reference proteome</keyword>
<gene>
    <name evidence="2" type="ORF">EVG20_g5676</name>
</gene>
<dbReference type="EMBL" id="SEOQ01000344">
    <property type="protein sequence ID" value="TFY65216.1"/>
    <property type="molecule type" value="Genomic_DNA"/>
</dbReference>
<sequence length="267" mass="29184">MPRALLQFGRPAKETEAPGRRTHPTPESGLGSAGTHNQPTVSAIATITVGRAVVRLELECARGGRRRWVTRGWGNPRKTVTRGSPAAAGHPARHHEVVRCCPDPTQARRATEVRSSRSRCCGMYSRRASVERDRTYLFPGLCAFSPRTSSHPDITPRFVCLPLASGGLVVAKRRSSWLAVSGTLQLHDVLDSKRARDLRSRLVLGRKKGVKDARIDNNIDIEAYTVYPRSMAGSAARSAGPARPSLAQHPVHFEFASVPRRLGPLPL</sequence>
<feature type="region of interest" description="Disordered" evidence="1">
    <location>
        <begin position="1"/>
        <end position="39"/>
    </location>
</feature>
<evidence type="ECO:0000313" key="2">
    <source>
        <dbReference type="EMBL" id="TFY65216.1"/>
    </source>
</evidence>
<evidence type="ECO:0000256" key="1">
    <source>
        <dbReference type="SAM" id="MobiDB-lite"/>
    </source>
</evidence>
<proteinExistence type="predicted"/>
<evidence type="ECO:0000313" key="3">
    <source>
        <dbReference type="Proteomes" id="UP000298327"/>
    </source>
</evidence>
<organism evidence="2 3">
    <name type="scientific">Dentipellis fragilis</name>
    <dbReference type="NCBI Taxonomy" id="205917"/>
    <lineage>
        <taxon>Eukaryota</taxon>
        <taxon>Fungi</taxon>
        <taxon>Dikarya</taxon>
        <taxon>Basidiomycota</taxon>
        <taxon>Agaricomycotina</taxon>
        <taxon>Agaricomycetes</taxon>
        <taxon>Russulales</taxon>
        <taxon>Hericiaceae</taxon>
        <taxon>Dentipellis</taxon>
    </lineage>
</organism>
<comment type="caution">
    <text evidence="2">The sequence shown here is derived from an EMBL/GenBank/DDBJ whole genome shotgun (WGS) entry which is preliminary data.</text>
</comment>
<dbReference type="Proteomes" id="UP000298327">
    <property type="component" value="Unassembled WGS sequence"/>
</dbReference>
<protein>
    <submittedName>
        <fullName evidence="2">Uncharacterized protein</fullName>
    </submittedName>
</protein>
<reference evidence="2 3" key="1">
    <citation type="submission" date="2019-02" db="EMBL/GenBank/DDBJ databases">
        <title>Genome sequencing of the rare red list fungi Dentipellis fragilis.</title>
        <authorList>
            <person name="Buettner E."/>
            <person name="Kellner H."/>
        </authorList>
    </citation>
    <scope>NUCLEOTIDE SEQUENCE [LARGE SCALE GENOMIC DNA]</scope>
    <source>
        <strain evidence="2 3">DSM 105465</strain>
    </source>
</reference>
<feature type="region of interest" description="Disordered" evidence="1">
    <location>
        <begin position="72"/>
        <end position="91"/>
    </location>
</feature>